<organism evidence="1 2">
    <name type="scientific">Pan troglodytes</name>
    <name type="common">Chimpanzee</name>
    <dbReference type="NCBI Taxonomy" id="9598"/>
    <lineage>
        <taxon>Eukaryota</taxon>
        <taxon>Metazoa</taxon>
        <taxon>Chordata</taxon>
        <taxon>Craniata</taxon>
        <taxon>Vertebrata</taxon>
        <taxon>Euteleostomi</taxon>
        <taxon>Mammalia</taxon>
        <taxon>Eutheria</taxon>
        <taxon>Euarchontoglires</taxon>
        <taxon>Primates</taxon>
        <taxon>Haplorrhini</taxon>
        <taxon>Catarrhini</taxon>
        <taxon>Hominidae</taxon>
        <taxon>Pan</taxon>
    </lineage>
</organism>
<evidence type="ECO:0000313" key="2">
    <source>
        <dbReference type="Proteomes" id="UP000236370"/>
    </source>
</evidence>
<dbReference type="EMBL" id="NBAG03000516">
    <property type="protein sequence ID" value="PNI18063.1"/>
    <property type="molecule type" value="Genomic_DNA"/>
</dbReference>
<dbReference type="Gene3D" id="1.10.167.10">
    <property type="entry name" value="Regulator of G-protein Signalling 4, domain 2"/>
    <property type="match status" value="1"/>
</dbReference>
<reference evidence="1 2" key="1">
    <citation type="submission" date="2017-12" db="EMBL/GenBank/DDBJ databases">
        <title>High-resolution comparative analysis of great ape genomes.</title>
        <authorList>
            <person name="Pollen A."/>
            <person name="Hastie A."/>
            <person name="Hormozdiari F."/>
            <person name="Dougherty M."/>
            <person name="Liu R."/>
            <person name="Chaisson M."/>
            <person name="Hoppe E."/>
            <person name="Hill C."/>
            <person name="Pang A."/>
            <person name="Hillier L."/>
            <person name="Baker C."/>
            <person name="Armstrong J."/>
            <person name="Shendure J."/>
            <person name="Paten B."/>
            <person name="Wilson R."/>
            <person name="Chao H."/>
            <person name="Schneider V."/>
            <person name="Ventura M."/>
            <person name="Kronenberg Z."/>
            <person name="Murali S."/>
            <person name="Gordon D."/>
            <person name="Cantsilieris S."/>
            <person name="Munson K."/>
            <person name="Nelson B."/>
            <person name="Raja A."/>
            <person name="Underwood J."/>
            <person name="Diekhans M."/>
            <person name="Fiddes I."/>
            <person name="Haussler D."/>
            <person name="Eichler E."/>
        </authorList>
    </citation>
    <scope>NUCLEOTIDE SEQUENCE [LARGE SCALE GENOMIC DNA]</scope>
    <source>
        <strain evidence="1">Yerkes chimp pedigree #C0471</strain>
    </source>
</reference>
<sequence>AEYEVTPDDKRKACGRQLTQNFLSHTADPRVPERGPFCRLPRQHLLQPFPAVEVAGKAASDQKHLQAIPSPGQRWLWGGVRLPGAGHR</sequence>
<name>A0A2J8J5L5_PANTR</name>
<dbReference type="Proteomes" id="UP000236370">
    <property type="component" value="Unassembled WGS sequence"/>
</dbReference>
<feature type="non-terminal residue" evidence="1">
    <location>
        <position position="1"/>
    </location>
</feature>
<proteinExistence type="predicted"/>
<dbReference type="SMR" id="A0A2J8J5L5"/>
<gene>
    <name evidence="1" type="ORF">CK820_G0050464</name>
</gene>
<dbReference type="AlphaFoldDB" id="A0A2J8J5L5"/>
<evidence type="ECO:0000313" key="1">
    <source>
        <dbReference type="EMBL" id="PNI18063.1"/>
    </source>
</evidence>
<dbReference type="InterPro" id="IPR044926">
    <property type="entry name" value="RGS_subdomain_2"/>
</dbReference>
<comment type="caution">
    <text evidence="1">The sequence shown here is derived from an EMBL/GenBank/DDBJ whole genome shotgun (WGS) entry which is preliminary data.</text>
</comment>
<accession>A0A2J8J5L5</accession>
<protein>
    <submittedName>
        <fullName evidence="1">GRK6 isoform 7</fullName>
    </submittedName>
</protein>